<evidence type="ECO:0000313" key="2">
    <source>
        <dbReference type="EMBL" id="CRL43544.1"/>
    </source>
</evidence>
<feature type="transmembrane region" description="Helical" evidence="1">
    <location>
        <begin position="332"/>
        <end position="354"/>
    </location>
</feature>
<dbReference type="OrthoDB" id="9764596at2"/>
<proteinExistence type="predicted"/>
<dbReference type="GO" id="GO:0015293">
    <property type="term" value="F:symporter activity"/>
    <property type="evidence" value="ECO:0007669"/>
    <property type="project" value="InterPro"/>
</dbReference>
<dbReference type="EMBL" id="CVRS01000142">
    <property type="protein sequence ID" value="CRL43544.1"/>
    <property type="molecule type" value="Genomic_DNA"/>
</dbReference>
<dbReference type="NCBIfam" id="TIGR00792">
    <property type="entry name" value="gph"/>
    <property type="match status" value="1"/>
</dbReference>
<sequence length="456" mass="49637">MEEKNYLKWYNKVGYGSGDIAGNVVFAFLSSFIMIYLTNTVGLNAGVIGSLIAFSKILDGVSDVFFGSMIDKTHSKMGKARPWMLWAYIGCAITLVAAFAVPTDMGKTSQYIWFFITYTLLNAGFYTANNIAYSTLTALVTKNAKERVQMGSIRFMFAFGTSFLIQTITIGAVAKLGGGAAGWRTIAIIYAVIGIISNTVAVLSVKELPPEELAPQDEKKKEEKYSLIEAGKMLLHNKYYIVILIIDVLRQTYSSIINMGIYFMTYVLGKAELLGTFSGAINLALIIGLAFLPALVAKHKGYYKLNFSGYVISALGRGVVVVAGYIGSVPLMLVGTAIGAIGMSPWQGNLNALVAECSEHTFLKYGKRIDGTMYSCTSMGLKLGGGLGIAIVGWLLDLGGFDGQLAVQSQSCINMLHFMYLWLPMIINIIIVVLLTQLNVEKANEKLRAEKAIIKK</sequence>
<name>A0A0M6X231_9FIRM</name>
<feature type="transmembrane region" description="Helical" evidence="1">
    <location>
        <begin position="186"/>
        <end position="205"/>
    </location>
</feature>
<keyword evidence="1" id="KW-0472">Membrane</keyword>
<dbReference type="Proteomes" id="UP000049828">
    <property type="component" value="Unassembled WGS sequence"/>
</dbReference>
<evidence type="ECO:0000313" key="3">
    <source>
        <dbReference type="Proteomes" id="UP000049828"/>
    </source>
</evidence>
<feature type="transmembrane region" description="Helical" evidence="1">
    <location>
        <begin position="153"/>
        <end position="174"/>
    </location>
</feature>
<reference evidence="3" key="1">
    <citation type="submission" date="2015-05" db="EMBL/GenBank/DDBJ databases">
        <authorList>
            <consortium name="Pathogen Informatics"/>
        </authorList>
    </citation>
    <scope>NUCLEOTIDE SEQUENCE [LARGE SCALE GENOMIC DNA]</scope>
    <source>
        <strain evidence="3">L1-83</strain>
    </source>
</reference>
<keyword evidence="3" id="KW-1185">Reference proteome</keyword>
<dbReference type="InterPro" id="IPR039672">
    <property type="entry name" value="MFS_2"/>
</dbReference>
<dbReference type="PANTHER" id="PTHR11328">
    <property type="entry name" value="MAJOR FACILITATOR SUPERFAMILY DOMAIN-CONTAINING PROTEIN"/>
    <property type="match status" value="1"/>
</dbReference>
<protein>
    <submittedName>
        <fullName evidence="2">Sugar (Glycoside-Pentoside-Hexuronide) transporter</fullName>
    </submittedName>
</protein>
<dbReference type="GO" id="GO:0008643">
    <property type="term" value="P:carbohydrate transport"/>
    <property type="evidence" value="ECO:0007669"/>
    <property type="project" value="InterPro"/>
</dbReference>
<feature type="transmembrane region" description="Helical" evidence="1">
    <location>
        <begin position="83"/>
        <end position="100"/>
    </location>
</feature>
<feature type="transmembrane region" description="Helical" evidence="1">
    <location>
        <begin position="239"/>
        <end position="261"/>
    </location>
</feature>
<dbReference type="Gene3D" id="1.20.1250.20">
    <property type="entry name" value="MFS general substrate transporter like domains"/>
    <property type="match status" value="1"/>
</dbReference>
<dbReference type="AlphaFoldDB" id="A0A0M6X231"/>
<feature type="transmembrane region" description="Helical" evidence="1">
    <location>
        <begin position="416"/>
        <end position="438"/>
    </location>
</feature>
<dbReference type="SUPFAM" id="SSF103473">
    <property type="entry name" value="MFS general substrate transporter"/>
    <property type="match status" value="1"/>
</dbReference>
<dbReference type="InterPro" id="IPR001927">
    <property type="entry name" value="Na/Gal_symport"/>
</dbReference>
<feature type="transmembrane region" description="Helical" evidence="1">
    <location>
        <begin position="20"/>
        <end position="37"/>
    </location>
</feature>
<feature type="transmembrane region" description="Helical" evidence="1">
    <location>
        <begin position="43"/>
        <end position="62"/>
    </location>
</feature>
<dbReference type="PANTHER" id="PTHR11328:SF24">
    <property type="entry name" value="MAJOR FACILITATOR SUPERFAMILY (MFS) PROFILE DOMAIN-CONTAINING PROTEIN"/>
    <property type="match status" value="1"/>
</dbReference>
<evidence type="ECO:0000256" key="1">
    <source>
        <dbReference type="SAM" id="Phobius"/>
    </source>
</evidence>
<feature type="transmembrane region" description="Helical" evidence="1">
    <location>
        <begin position="273"/>
        <end position="295"/>
    </location>
</feature>
<dbReference type="Pfam" id="PF13347">
    <property type="entry name" value="MFS_2"/>
    <property type="match status" value="1"/>
</dbReference>
<gene>
    <name evidence="2" type="ORF">RIL183_11441</name>
</gene>
<feature type="transmembrane region" description="Helical" evidence="1">
    <location>
        <begin position="374"/>
        <end position="396"/>
    </location>
</feature>
<feature type="transmembrane region" description="Helical" evidence="1">
    <location>
        <begin position="307"/>
        <end position="326"/>
    </location>
</feature>
<organism evidence="2 3">
    <name type="scientific">Roseburia inulinivorans</name>
    <dbReference type="NCBI Taxonomy" id="360807"/>
    <lineage>
        <taxon>Bacteria</taxon>
        <taxon>Bacillati</taxon>
        <taxon>Bacillota</taxon>
        <taxon>Clostridia</taxon>
        <taxon>Lachnospirales</taxon>
        <taxon>Lachnospiraceae</taxon>
        <taxon>Roseburia</taxon>
    </lineage>
</organism>
<accession>A0A0M6X231</accession>
<dbReference type="RefSeq" id="WP_055040689.1">
    <property type="nucleotide sequence ID" value="NZ_CAKZTK010000022.1"/>
</dbReference>
<keyword evidence="1" id="KW-1133">Transmembrane helix</keyword>
<dbReference type="GO" id="GO:0005886">
    <property type="term" value="C:plasma membrane"/>
    <property type="evidence" value="ECO:0007669"/>
    <property type="project" value="TreeGrafter"/>
</dbReference>
<keyword evidence="1" id="KW-0812">Transmembrane</keyword>
<feature type="transmembrane region" description="Helical" evidence="1">
    <location>
        <begin position="112"/>
        <end position="132"/>
    </location>
</feature>
<dbReference type="GO" id="GO:0006814">
    <property type="term" value="P:sodium ion transport"/>
    <property type="evidence" value="ECO:0007669"/>
    <property type="project" value="InterPro"/>
</dbReference>
<dbReference type="InterPro" id="IPR036259">
    <property type="entry name" value="MFS_trans_sf"/>
</dbReference>